<comment type="similarity">
    <text evidence="5 15">In the C-terminal section; belongs to the HTP reductase family.</text>
</comment>
<dbReference type="InterPro" id="IPR002125">
    <property type="entry name" value="CMP_dCMP_dom"/>
</dbReference>
<evidence type="ECO:0000256" key="5">
    <source>
        <dbReference type="ARBA" id="ARBA00007417"/>
    </source>
</evidence>
<dbReference type="Pfam" id="PF00383">
    <property type="entry name" value="dCMP_cyt_deam_1"/>
    <property type="match status" value="1"/>
</dbReference>
<comment type="pathway">
    <text evidence="3 15">Cofactor biosynthesis; riboflavin biosynthesis; 5-amino-6-(D-ribitylamino)uracil from GTP: step 3/4.</text>
</comment>
<dbReference type="Gene3D" id="3.40.140.10">
    <property type="entry name" value="Cytidine Deaminase, domain 2"/>
    <property type="match status" value="1"/>
</dbReference>
<reference evidence="20" key="1">
    <citation type="journal article" date="2013" name="Extremophiles">
        <title>Proteinivorax tanatarense gen. nov., sp. nov., an anaerobic, haloalkaliphilic, proteolytic bacterium isolated from a decaying algal bloom, and proposal of Proteinivoraceae fam. nov.</title>
        <authorList>
            <person name="Kevbrin V."/>
            <person name="Boltyanskaya Y."/>
            <person name="Zhilina T."/>
            <person name="Kolganova T."/>
            <person name="Lavrentjeva E."/>
            <person name="Kuznetsov B."/>
        </authorList>
    </citation>
    <scope>NUCLEOTIDE SEQUENCE</scope>
    <source>
        <strain evidence="20">Z-910T</strain>
    </source>
</reference>
<feature type="binding site" evidence="17">
    <location>
        <position position="194"/>
    </location>
    <ligand>
        <name>NADP(+)</name>
        <dbReference type="ChEBI" id="CHEBI:58349"/>
    </ligand>
</feature>
<proteinExistence type="inferred from homology"/>
<comment type="similarity">
    <text evidence="4 15">In the N-terminal section; belongs to the cytidine and deoxycytidylate deaminase family.</text>
</comment>
<evidence type="ECO:0000256" key="13">
    <source>
        <dbReference type="ARBA" id="ARBA00049861"/>
    </source>
</evidence>
<keyword evidence="12" id="KW-0511">Multifunctional enzyme</keyword>
<dbReference type="GO" id="GO:0009231">
    <property type="term" value="P:riboflavin biosynthetic process"/>
    <property type="evidence" value="ECO:0007669"/>
    <property type="project" value="UniProtKB-KW"/>
</dbReference>
<comment type="catalytic activity">
    <reaction evidence="14 15">
        <text>2,5-diamino-6-hydroxy-4-(5-phosphoribosylamino)-pyrimidine + H2O + H(+) = 5-amino-6-(5-phospho-D-ribosylamino)uracil + NH4(+)</text>
        <dbReference type="Rhea" id="RHEA:21868"/>
        <dbReference type="ChEBI" id="CHEBI:15377"/>
        <dbReference type="ChEBI" id="CHEBI:15378"/>
        <dbReference type="ChEBI" id="CHEBI:28938"/>
        <dbReference type="ChEBI" id="CHEBI:58453"/>
        <dbReference type="ChEBI" id="CHEBI:58614"/>
        <dbReference type="EC" id="3.5.4.26"/>
    </reaction>
</comment>
<dbReference type="GO" id="GO:0008703">
    <property type="term" value="F:5-amino-6-(5-phosphoribosylamino)uracil reductase activity"/>
    <property type="evidence" value="ECO:0007669"/>
    <property type="project" value="UniProtKB-EC"/>
</dbReference>
<evidence type="ECO:0000256" key="11">
    <source>
        <dbReference type="ARBA" id="ARBA00023002"/>
    </source>
</evidence>
<name>A0AAU7VQA3_9FIRM</name>
<comment type="catalytic activity">
    <reaction evidence="13 15">
        <text>5-amino-6-(5-phospho-D-ribitylamino)uracil + NADP(+) = 5-amino-6-(5-phospho-D-ribosylamino)uracil + NADPH + H(+)</text>
        <dbReference type="Rhea" id="RHEA:17845"/>
        <dbReference type="ChEBI" id="CHEBI:15378"/>
        <dbReference type="ChEBI" id="CHEBI:57783"/>
        <dbReference type="ChEBI" id="CHEBI:58349"/>
        <dbReference type="ChEBI" id="CHEBI:58421"/>
        <dbReference type="ChEBI" id="CHEBI:58453"/>
        <dbReference type="EC" id="1.1.1.193"/>
    </reaction>
</comment>
<dbReference type="InterPro" id="IPR011549">
    <property type="entry name" value="RibD_C"/>
</dbReference>
<dbReference type="PROSITE" id="PS00903">
    <property type="entry name" value="CYT_DCMP_DEAMINASES_1"/>
    <property type="match status" value="1"/>
</dbReference>
<dbReference type="EC" id="3.5.4.26" evidence="15"/>
<evidence type="ECO:0000256" key="6">
    <source>
        <dbReference type="ARBA" id="ARBA00022619"/>
    </source>
</evidence>
<dbReference type="SUPFAM" id="SSF53597">
    <property type="entry name" value="Dihydrofolate reductase-like"/>
    <property type="match status" value="1"/>
</dbReference>
<evidence type="ECO:0000256" key="1">
    <source>
        <dbReference type="ARBA" id="ARBA00002151"/>
    </source>
</evidence>
<evidence type="ECO:0000259" key="19">
    <source>
        <dbReference type="PROSITE" id="PS51747"/>
    </source>
</evidence>
<dbReference type="NCBIfam" id="TIGR00227">
    <property type="entry name" value="ribD_Cterm"/>
    <property type="match status" value="1"/>
</dbReference>
<evidence type="ECO:0000256" key="9">
    <source>
        <dbReference type="ARBA" id="ARBA00022833"/>
    </source>
</evidence>
<dbReference type="GO" id="GO:0008835">
    <property type="term" value="F:diaminohydroxyphosphoribosylaminopyrimidine deaminase activity"/>
    <property type="evidence" value="ECO:0007669"/>
    <property type="project" value="UniProtKB-EC"/>
</dbReference>
<feature type="binding site" evidence="17">
    <location>
        <position position="289"/>
    </location>
    <ligand>
        <name>substrate</name>
    </ligand>
</feature>
<keyword evidence="6 15" id="KW-0686">Riboflavin biosynthesis</keyword>
<dbReference type="InterPro" id="IPR002734">
    <property type="entry name" value="RibDG_C"/>
</dbReference>
<feature type="active site" description="Proton donor" evidence="16">
    <location>
        <position position="46"/>
    </location>
</feature>
<organism evidence="20">
    <name type="scientific">Proteinivorax tanatarense</name>
    <dbReference type="NCBI Taxonomy" id="1260629"/>
    <lineage>
        <taxon>Bacteria</taxon>
        <taxon>Bacillati</taxon>
        <taxon>Bacillota</taxon>
        <taxon>Clostridia</taxon>
        <taxon>Eubacteriales</taxon>
        <taxon>Proteinivoracaceae</taxon>
        <taxon>Proteinivorax</taxon>
    </lineage>
</organism>
<dbReference type="PROSITE" id="PS51747">
    <property type="entry name" value="CYT_DCMP_DEAMINASES_2"/>
    <property type="match status" value="1"/>
</dbReference>
<dbReference type="Gene3D" id="3.40.430.10">
    <property type="entry name" value="Dihydrofolate Reductase, subunit A"/>
    <property type="match status" value="1"/>
</dbReference>
<dbReference type="AlphaFoldDB" id="A0AAU7VQA3"/>
<dbReference type="InterPro" id="IPR016192">
    <property type="entry name" value="APOBEC/CMP_deaminase_Zn-bd"/>
</dbReference>
<comment type="pathway">
    <text evidence="2 15">Cofactor biosynthesis; riboflavin biosynthesis; 5-amino-6-(D-ribitylamino)uracil from GTP: step 2/4.</text>
</comment>
<dbReference type="RefSeq" id="WP_350345098.1">
    <property type="nucleotide sequence ID" value="NZ_CP158367.1"/>
</dbReference>
<accession>A0AAU7VQA3</accession>
<dbReference type="NCBIfam" id="TIGR00326">
    <property type="entry name" value="eubact_ribD"/>
    <property type="match status" value="1"/>
</dbReference>
<evidence type="ECO:0000256" key="4">
    <source>
        <dbReference type="ARBA" id="ARBA00005259"/>
    </source>
</evidence>
<feature type="binding site" evidence="17">
    <location>
        <position position="148"/>
    </location>
    <ligand>
        <name>NADP(+)</name>
        <dbReference type="ChEBI" id="CHEBI:58349"/>
    </ligand>
</feature>
<keyword evidence="10 15" id="KW-0521">NADP</keyword>
<dbReference type="InterPro" id="IPR004794">
    <property type="entry name" value="Eubact_RibD"/>
</dbReference>
<evidence type="ECO:0000313" key="20">
    <source>
        <dbReference type="EMBL" id="XBX76362.1"/>
    </source>
</evidence>
<dbReference type="InterPro" id="IPR016193">
    <property type="entry name" value="Cytidine_deaminase-like"/>
</dbReference>
<feature type="binding site" evidence="18">
    <location>
        <position position="78"/>
    </location>
    <ligand>
        <name>Zn(2+)</name>
        <dbReference type="ChEBI" id="CHEBI:29105"/>
        <note>catalytic</note>
    </ligand>
</feature>
<feature type="binding site" evidence="18">
    <location>
        <position position="69"/>
    </location>
    <ligand>
        <name>Zn(2+)</name>
        <dbReference type="ChEBI" id="CHEBI:29105"/>
        <note>catalytic</note>
    </ligand>
</feature>
<feature type="binding site" evidence="17">
    <location>
        <position position="164"/>
    </location>
    <ligand>
        <name>NADP(+)</name>
        <dbReference type="ChEBI" id="CHEBI:58349"/>
    </ligand>
</feature>
<feature type="binding site" evidence="17">
    <location>
        <position position="201"/>
    </location>
    <ligand>
        <name>substrate</name>
    </ligand>
</feature>
<dbReference type="InterPro" id="IPR050765">
    <property type="entry name" value="Riboflavin_Biosynth_HTPR"/>
</dbReference>
<feature type="binding site" evidence="17">
    <location>
        <position position="162"/>
    </location>
    <ligand>
        <name>substrate</name>
    </ligand>
</feature>
<feature type="binding site" evidence="17">
    <location>
        <position position="217"/>
    </location>
    <ligand>
        <name>NADP(+)</name>
        <dbReference type="ChEBI" id="CHEBI:58349"/>
    </ligand>
</feature>
<keyword evidence="8 15" id="KW-0378">Hydrolase</keyword>
<keyword evidence="11 15" id="KW-0560">Oxidoreductase</keyword>
<dbReference type="GO" id="GO:0050661">
    <property type="term" value="F:NADP binding"/>
    <property type="evidence" value="ECO:0007669"/>
    <property type="project" value="InterPro"/>
</dbReference>
<feature type="domain" description="CMP/dCMP-type deaminase" evidence="19">
    <location>
        <begin position="1"/>
        <end position="108"/>
    </location>
</feature>
<protein>
    <recommendedName>
        <fullName evidence="15">Riboflavin biosynthesis protein RibD</fullName>
    </recommendedName>
    <domain>
        <recommendedName>
            <fullName evidence="15">Diaminohydroxyphosphoribosylaminopyrimidine deaminase</fullName>
            <shortName evidence="15">DRAP deaminase</shortName>
            <ecNumber evidence="15">3.5.4.26</ecNumber>
        </recommendedName>
        <alternativeName>
            <fullName evidence="15">Riboflavin-specific deaminase</fullName>
        </alternativeName>
    </domain>
    <domain>
        <recommendedName>
            <fullName evidence="15">5-amino-6-(5-phosphoribosylamino)uracil reductase</fullName>
            <ecNumber evidence="15">1.1.1.193</ecNumber>
        </recommendedName>
        <alternativeName>
            <fullName evidence="15">HTP reductase</fullName>
        </alternativeName>
    </domain>
</protein>
<comment type="function">
    <text evidence="1 15">Converts 2,5-diamino-6-(ribosylamino)-4(3h)-pyrimidinone 5'-phosphate into 5-amino-6-(ribosylamino)-2,4(1h,3h)-pyrimidinedione 5'-phosphate.</text>
</comment>
<keyword evidence="7 15" id="KW-0479">Metal-binding</keyword>
<evidence type="ECO:0000256" key="16">
    <source>
        <dbReference type="PIRSR" id="PIRSR006769-1"/>
    </source>
</evidence>
<evidence type="ECO:0000256" key="12">
    <source>
        <dbReference type="ARBA" id="ARBA00023268"/>
    </source>
</evidence>
<evidence type="ECO:0000256" key="18">
    <source>
        <dbReference type="PIRSR" id="PIRSR006769-3"/>
    </source>
</evidence>
<feature type="binding site" evidence="17">
    <location>
        <position position="198"/>
    </location>
    <ligand>
        <name>substrate</name>
    </ligand>
</feature>
<dbReference type="PANTHER" id="PTHR38011:SF7">
    <property type="entry name" value="2,5-DIAMINO-6-RIBOSYLAMINO-4(3H)-PYRIMIDINONE 5'-PHOSPHATE REDUCTASE"/>
    <property type="match status" value="1"/>
</dbReference>
<evidence type="ECO:0000256" key="15">
    <source>
        <dbReference type="PIRNR" id="PIRNR006769"/>
    </source>
</evidence>
<feature type="binding site" evidence="18">
    <location>
        <position position="44"/>
    </location>
    <ligand>
        <name>Zn(2+)</name>
        <dbReference type="ChEBI" id="CHEBI:29105"/>
        <note>catalytic</note>
    </ligand>
</feature>
<feature type="binding site" evidence="17">
    <location>
        <position position="178"/>
    </location>
    <ligand>
        <name>substrate</name>
    </ligand>
</feature>
<dbReference type="EC" id="1.1.1.193" evidence="15"/>
<evidence type="ECO:0000256" key="17">
    <source>
        <dbReference type="PIRSR" id="PIRSR006769-2"/>
    </source>
</evidence>
<evidence type="ECO:0000256" key="7">
    <source>
        <dbReference type="ARBA" id="ARBA00022723"/>
    </source>
</evidence>
<feature type="binding site" evidence="17">
    <location>
        <begin position="291"/>
        <end position="297"/>
    </location>
    <ligand>
        <name>NADP(+)</name>
        <dbReference type="ChEBI" id="CHEBI:58349"/>
    </ligand>
</feature>
<evidence type="ECO:0000256" key="14">
    <source>
        <dbReference type="ARBA" id="ARBA00049886"/>
    </source>
</evidence>
<gene>
    <name evidence="20" type="primary">ribD</name>
    <name evidence="20" type="ORF">PRVXT_000619</name>
</gene>
<dbReference type="PANTHER" id="PTHR38011">
    <property type="entry name" value="DIHYDROFOLATE REDUCTASE FAMILY PROTEIN (AFU_ORTHOLOGUE AFUA_8G06820)"/>
    <property type="match status" value="1"/>
</dbReference>
<dbReference type="SUPFAM" id="SSF53927">
    <property type="entry name" value="Cytidine deaminase-like"/>
    <property type="match status" value="1"/>
</dbReference>
<reference evidence="20" key="2">
    <citation type="submission" date="2024-06" db="EMBL/GenBank/DDBJ databases">
        <authorList>
            <person name="Petrova K.O."/>
            <person name="Toshchakov S.V."/>
            <person name="Boltjanskaja Y.V."/>
            <person name="Kevbrin V."/>
        </authorList>
    </citation>
    <scope>NUCLEOTIDE SEQUENCE</scope>
    <source>
        <strain evidence="20">Z-910T</strain>
    </source>
</reference>
<dbReference type="FunFam" id="3.40.140.10:FF:000025">
    <property type="entry name" value="Riboflavin biosynthesis protein RibD"/>
    <property type="match status" value="1"/>
</dbReference>
<dbReference type="EMBL" id="CP158367">
    <property type="protein sequence ID" value="XBX76362.1"/>
    <property type="molecule type" value="Genomic_DNA"/>
</dbReference>
<keyword evidence="9 15" id="KW-0862">Zinc</keyword>
<dbReference type="PIRSF" id="PIRSF006769">
    <property type="entry name" value="RibD"/>
    <property type="match status" value="1"/>
</dbReference>
<dbReference type="GO" id="GO:0008270">
    <property type="term" value="F:zinc ion binding"/>
    <property type="evidence" value="ECO:0007669"/>
    <property type="project" value="InterPro"/>
</dbReference>
<dbReference type="InterPro" id="IPR024072">
    <property type="entry name" value="DHFR-like_dom_sf"/>
</dbReference>
<evidence type="ECO:0000256" key="2">
    <source>
        <dbReference type="ARBA" id="ARBA00004882"/>
    </source>
</evidence>
<evidence type="ECO:0000256" key="8">
    <source>
        <dbReference type="ARBA" id="ARBA00022801"/>
    </source>
</evidence>
<comment type="cofactor">
    <cofactor evidence="15 18">
        <name>Zn(2+)</name>
        <dbReference type="ChEBI" id="CHEBI:29105"/>
    </cofactor>
    <text evidence="15 18">Binds 1 zinc ion.</text>
</comment>
<sequence>MRRALDIAKEGRGQVSPNPLVGAVIVKGNRIIAEGYHEYYGGPHAEINALKNCHENLEDAVMYVTLEPCSHYGKTPPCAEAIVESGIKQVVVAMKDPNPLVAGKGITILKKKGIEVITGVLENEAKKLNEFFIKYILEKKPFVIVKTAMTLDGKIATVSGDSKWITNKLSRAYVHDLRNQVAAIMVGIGTVLNDDPFLTSRLPDGRGADPHRIVVDSTAQIPLSAKVLNIDSKAKTIIATTEHTDSSKISSLKAKGAEIIVTPNTTGKVDLSYLLSKLGEMKIDSLLIEGGGQLNFSAFNTNNVDKVLSFISPKIIGGKKAITPVAGQGIECINNAVNLTDIDIERFQDDILISGYVKKRM</sequence>
<evidence type="ECO:0000256" key="10">
    <source>
        <dbReference type="ARBA" id="ARBA00022857"/>
    </source>
</evidence>
<dbReference type="Pfam" id="PF01872">
    <property type="entry name" value="RibD_C"/>
    <property type="match status" value="1"/>
</dbReference>
<dbReference type="CDD" id="cd01284">
    <property type="entry name" value="Riboflavin_deaminase-reductase"/>
    <property type="match status" value="1"/>
</dbReference>
<evidence type="ECO:0000256" key="3">
    <source>
        <dbReference type="ARBA" id="ARBA00004910"/>
    </source>
</evidence>
<feature type="binding site" evidence="17">
    <location>
        <position position="190"/>
    </location>
    <ligand>
        <name>NADP(+)</name>
        <dbReference type="ChEBI" id="CHEBI:58349"/>
    </ligand>
</feature>